<dbReference type="AlphaFoldDB" id="A0A127Q038"/>
<sequence length="716" mass="72511">MRTTTANCRQPIMNPRLDLIAERLSSTGQCRDAMHRRRGSVAVMAAIFLSIVIILFSSIDIGYMFYMKRNLQKAADLAALAGTQQLVSTPLNGNPTTCSAGDGPVLAAIGNARTNGFSTAAPNTMANAITVTCGRWDPVANAASAPSYFAPPIAGAALNSVRVLLTQNVPAFFGLGTRTLSAQAIGSASDPYAAFSVGSKLLQVNGSGAVPGLLSALGLNISGTSLVSYQGLANVSVTPNGLLQALGFQIPLHADVGTVTNILKANTSGCSNGMCTLQAILGAITTVGGQQNLVNTLGGLVTVGQLNVMIPLLADPVTGKGGLFALINTADAQSALNANLSALNVVNTVIGIANSHHFGNVNLGVSLPGVASVTTLAGIVEPPSIGIGGIGTKAYTSQVRLYTRIQSNLLNLGLLKVDLPLIIDVVNGLGTLTDMCTTKDGSGNDLATIQVQAPILSLCAGSMNNAVDGNTVFSTNNACKANLTNWPMVNVLNGALVVNKAIAIDGLSNPTSVTLYKGQTKTTGANNLPIGTTLSNVFNAIIGALAGSLLGGSGVNNSNLATGLLNGQALGPAQTMVTNSLSSLNSFVSSLNSSVTGILGNLLSVNVLGILTNVGGLVTNLLNSIGQIVSGLLCLGNSQCILSNQLAGSQSSGGTSISNALITTLGMLVNLLQPILNVVGGALSTVLNNLLGIQLGLVDVNLMDLNCGGTSVKLVY</sequence>
<dbReference type="OrthoDB" id="8534992at2"/>
<dbReference type="InterPro" id="IPR028087">
    <property type="entry name" value="Tad_N"/>
</dbReference>
<dbReference type="Proteomes" id="UP000074561">
    <property type="component" value="Chromosome"/>
</dbReference>
<evidence type="ECO:0000313" key="5">
    <source>
        <dbReference type="Proteomes" id="UP000074561"/>
    </source>
</evidence>
<accession>A0A127Q038</accession>
<evidence type="ECO:0000259" key="2">
    <source>
        <dbReference type="Pfam" id="PF09977"/>
    </source>
</evidence>
<organism evidence="4 5">
    <name type="scientific">Collimonas pratensis</name>
    <dbReference type="NCBI Taxonomy" id="279113"/>
    <lineage>
        <taxon>Bacteria</taxon>
        <taxon>Pseudomonadati</taxon>
        <taxon>Pseudomonadota</taxon>
        <taxon>Betaproteobacteria</taxon>
        <taxon>Burkholderiales</taxon>
        <taxon>Oxalobacteraceae</taxon>
        <taxon>Collimonas</taxon>
    </lineage>
</organism>
<name>A0A127Q038_9BURK</name>
<dbReference type="Pfam" id="PF13400">
    <property type="entry name" value="Tad"/>
    <property type="match status" value="1"/>
</dbReference>
<feature type="domain" description="DUF2134" evidence="2">
    <location>
        <begin position="113"/>
        <end position="185"/>
    </location>
</feature>
<keyword evidence="1" id="KW-1133">Transmembrane helix</keyword>
<evidence type="ECO:0000313" key="4">
    <source>
        <dbReference type="EMBL" id="AMP03393.1"/>
    </source>
</evidence>
<proteinExistence type="predicted"/>
<dbReference type="PATRIC" id="fig|279113.9.peg.1002"/>
<dbReference type="EMBL" id="CP013234">
    <property type="protein sequence ID" value="AMP03393.1"/>
    <property type="molecule type" value="Genomic_DNA"/>
</dbReference>
<protein>
    <submittedName>
        <fullName evidence="4">TadE-like family protein</fullName>
    </submittedName>
</protein>
<dbReference type="KEGG" id="cpra:CPter91_1007"/>
<keyword evidence="1" id="KW-0472">Membrane</keyword>
<feature type="domain" description="Putative Flp pilus-assembly TadG-like N-terminal" evidence="3">
    <location>
        <begin position="39"/>
        <end position="84"/>
    </location>
</feature>
<reference evidence="4 5" key="1">
    <citation type="submission" date="2015-11" db="EMBL/GenBank/DDBJ databases">
        <title>Exploring the genomic traits of fungus-feeding bacterial genus Collimonas.</title>
        <authorList>
            <person name="Song C."/>
            <person name="Schmidt R."/>
            <person name="de Jager V."/>
            <person name="Krzyzanowska D."/>
            <person name="Jongedijk E."/>
            <person name="Cankar K."/>
            <person name="Beekwilder J."/>
            <person name="van Veen A."/>
            <person name="de Boer W."/>
            <person name="van Veen J.A."/>
            <person name="Garbeva P."/>
        </authorList>
    </citation>
    <scope>NUCLEOTIDE SEQUENCE [LARGE SCALE GENOMIC DNA]</scope>
    <source>
        <strain evidence="4 5">Ter91</strain>
    </source>
</reference>
<dbReference type="Pfam" id="PF09977">
    <property type="entry name" value="Tad_C"/>
    <property type="match status" value="1"/>
</dbReference>
<evidence type="ECO:0000256" key="1">
    <source>
        <dbReference type="SAM" id="Phobius"/>
    </source>
</evidence>
<evidence type="ECO:0000259" key="3">
    <source>
        <dbReference type="Pfam" id="PF13400"/>
    </source>
</evidence>
<keyword evidence="1" id="KW-0812">Transmembrane</keyword>
<feature type="transmembrane region" description="Helical" evidence="1">
    <location>
        <begin position="41"/>
        <end position="66"/>
    </location>
</feature>
<dbReference type="STRING" id="279113.CPter91_1007"/>
<dbReference type="InterPro" id="IPR018705">
    <property type="entry name" value="DUF2134_membrane"/>
</dbReference>
<gene>
    <name evidence="4" type="ORF">CPter91_1007</name>
</gene>